<dbReference type="PANTHER" id="PTHR44085">
    <property type="entry name" value="SEPIAPTERIN REDUCTASE"/>
    <property type="match status" value="1"/>
</dbReference>
<dbReference type="RefSeq" id="XP_014243260.1">
    <property type="nucleotide sequence ID" value="XM_014387774.2"/>
</dbReference>
<evidence type="ECO:0000256" key="3">
    <source>
        <dbReference type="ARBA" id="ARBA00011738"/>
    </source>
</evidence>
<protein>
    <recommendedName>
        <fullName evidence="5">Sepiapterin reductase</fullName>
        <ecNumber evidence="4">1.1.1.153</ecNumber>
    </recommendedName>
</protein>
<dbReference type="GeneID" id="106663160"/>
<dbReference type="EnsemblMetazoa" id="XM_014387774.2">
    <property type="protein sequence ID" value="XP_014243260.1"/>
    <property type="gene ID" value="LOC106663160"/>
</dbReference>
<accession>A0A8I6RG72</accession>
<sequence length="256" mass="28958">MGKLKGKKALCVVTGGSQGIGQCIAVEMSKLFSPGSKILLVARSKEGMEKTRQQILTTTEDMSVKNYQFDLCKPEYDKYNEMFQENNGDYEVAILVHNAGSEGNGRFAVDMNDFEEWQKHMALNLYSVTMMTSAFLKVYTNLKSKTIVNITSLAAVQPFKSMGYYCVNKAAREMYFRVLAEENPELDIFSYSPGPVETDMVTRLVDKVSDPEVKSMFKTMKDESKLVKAQDTVKKLLDCLETSEYKSGGRKDYFDR</sequence>
<keyword evidence="8" id="KW-0560">Oxidoreductase</keyword>
<dbReference type="SUPFAM" id="SSF51735">
    <property type="entry name" value="NAD(P)-binding Rossmann-fold domains"/>
    <property type="match status" value="1"/>
</dbReference>
<dbReference type="InterPro" id="IPR051721">
    <property type="entry name" value="Biopterin_syn/organic_redct"/>
</dbReference>
<dbReference type="PANTHER" id="PTHR44085:SF2">
    <property type="entry name" value="SEPIAPTERIN REDUCTASE"/>
    <property type="match status" value="1"/>
</dbReference>
<name>A0A8I6RG72_CIMLE</name>
<keyword evidence="7" id="KW-0521">NADP</keyword>
<dbReference type="InterPro" id="IPR036291">
    <property type="entry name" value="NAD(P)-bd_dom_sf"/>
</dbReference>
<dbReference type="OrthoDB" id="153074at2759"/>
<dbReference type="Proteomes" id="UP000494040">
    <property type="component" value="Unassembled WGS sequence"/>
</dbReference>
<comment type="subunit">
    <text evidence="3">Homodimer.</text>
</comment>
<dbReference type="GO" id="GO:0006729">
    <property type="term" value="P:tetrahydrobiopterin biosynthetic process"/>
    <property type="evidence" value="ECO:0007669"/>
    <property type="project" value="InterPro"/>
</dbReference>
<evidence type="ECO:0000313" key="9">
    <source>
        <dbReference type="EnsemblMetazoa" id="XP_014243262.1"/>
    </source>
</evidence>
<evidence type="ECO:0000256" key="6">
    <source>
        <dbReference type="ARBA" id="ARBA00022490"/>
    </source>
</evidence>
<comment type="similarity">
    <text evidence="2">Belongs to the sepiapterin reductase family.</text>
</comment>
<dbReference type="GO" id="GO:0004757">
    <property type="term" value="F:sepiapterin reductase (NADP+) activity"/>
    <property type="evidence" value="ECO:0007669"/>
    <property type="project" value="UniProtKB-EC"/>
</dbReference>
<comment type="subcellular location">
    <subcellularLocation>
        <location evidence="1">Cytoplasm</location>
    </subcellularLocation>
</comment>
<evidence type="ECO:0000256" key="2">
    <source>
        <dbReference type="ARBA" id="ARBA00010483"/>
    </source>
</evidence>
<organism evidence="9 10">
    <name type="scientific">Cimex lectularius</name>
    <name type="common">Bed bug</name>
    <name type="synonym">Acanthia lectularia</name>
    <dbReference type="NCBI Taxonomy" id="79782"/>
    <lineage>
        <taxon>Eukaryota</taxon>
        <taxon>Metazoa</taxon>
        <taxon>Ecdysozoa</taxon>
        <taxon>Arthropoda</taxon>
        <taxon>Hexapoda</taxon>
        <taxon>Insecta</taxon>
        <taxon>Pterygota</taxon>
        <taxon>Neoptera</taxon>
        <taxon>Paraneoptera</taxon>
        <taxon>Hemiptera</taxon>
        <taxon>Heteroptera</taxon>
        <taxon>Panheteroptera</taxon>
        <taxon>Cimicomorpha</taxon>
        <taxon>Cimicidae</taxon>
        <taxon>Cimex</taxon>
    </lineage>
</organism>
<reference evidence="9" key="1">
    <citation type="submission" date="2022-01" db="UniProtKB">
        <authorList>
            <consortium name="EnsemblMetazoa"/>
        </authorList>
    </citation>
    <scope>IDENTIFICATION</scope>
</reference>
<dbReference type="EnsemblMetazoa" id="XM_014387776.2">
    <property type="protein sequence ID" value="XP_014243262.1"/>
    <property type="gene ID" value="LOC106663160"/>
</dbReference>
<dbReference type="KEGG" id="clec:106663160"/>
<dbReference type="NCBIfam" id="TIGR01500">
    <property type="entry name" value="sepiapter_red"/>
    <property type="match status" value="1"/>
</dbReference>
<dbReference type="FunFam" id="3.40.50.720:FF:000259">
    <property type="entry name" value="Sepiapterin reductase"/>
    <property type="match status" value="1"/>
</dbReference>
<dbReference type="EnsemblMetazoa" id="XM_014387775.2">
    <property type="protein sequence ID" value="XP_014243261.1"/>
    <property type="gene ID" value="LOC106663160"/>
</dbReference>
<evidence type="ECO:0000313" key="10">
    <source>
        <dbReference type="Proteomes" id="UP000494040"/>
    </source>
</evidence>
<evidence type="ECO:0000256" key="1">
    <source>
        <dbReference type="ARBA" id="ARBA00004496"/>
    </source>
</evidence>
<dbReference type="InterPro" id="IPR002347">
    <property type="entry name" value="SDR_fam"/>
</dbReference>
<dbReference type="EC" id="1.1.1.153" evidence="4"/>
<evidence type="ECO:0000256" key="7">
    <source>
        <dbReference type="ARBA" id="ARBA00022857"/>
    </source>
</evidence>
<dbReference type="InterPro" id="IPR006393">
    <property type="entry name" value="Sepiapterin_red"/>
</dbReference>
<keyword evidence="6" id="KW-0963">Cytoplasm</keyword>
<evidence type="ECO:0000256" key="5">
    <source>
        <dbReference type="ARBA" id="ARBA00019170"/>
    </source>
</evidence>
<dbReference type="AlphaFoldDB" id="A0A8I6RG72"/>
<dbReference type="RefSeq" id="XP_014243261.1">
    <property type="nucleotide sequence ID" value="XM_014387775.2"/>
</dbReference>
<dbReference type="OMA" id="MTVQVQR"/>
<dbReference type="Pfam" id="PF00106">
    <property type="entry name" value="adh_short"/>
    <property type="match status" value="1"/>
</dbReference>
<dbReference type="GO" id="GO:0005737">
    <property type="term" value="C:cytoplasm"/>
    <property type="evidence" value="ECO:0007669"/>
    <property type="project" value="UniProtKB-SubCell"/>
</dbReference>
<dbReference type="PRINTS" id="PR00081">
    <property type="entry name" value="GDHRDH"/>
</dbReference>
<proteinExistence type="inferred from homology"/>
<evidence type="ECO:0000256" key="4">
    <source>
        <dbReference type="ARBA" id="ARBA00013075"/>
    </source>
</evidence>
<dbReference type="Gene3D" id="3.40.50.720">
    <property type="entry name" value="NAD(P)-binding Rossmann-like Domain"/>
    <property type="match status" value="1"/>
</dbReference>
<keyword evidence="10" id="KW-1185">Reference proteome</keyword>
<dbReference type="RefSeq" id="XP_014243262.1">
    <property type="nucleotide sequence ID" value="XM_014387776.2"/>
</dbReference>
<dbReference type="CTD" id="31781"/>
<evidence type="ECO:0000256" key="8">
    <source>
        <dbReference type="ARBA" id="ARBA00023002"/>
    </source>
</evidence>